<protein>
    <submittedName>
        <fullName evidence="1">Phosphatase</fullName>
    </submittedName>
</protein>
<dbReference type="InterPro" id="IPR000150">
    <property type="entry name" value="Cof"/>
</dbReference>
<dbReference type="EMBL" id="BORB01000022">
    <property type="protein sequence ID" value="GIN58366.1"/>
    <property type="molecule type" value="Genomic_DNA"/>
</dbReference>
<dbReference type="SFLD" id="SFLDS00003">
    <property type="entry name" value="Haloacid_Dehalogenase"/>
    <property type="match status" value="1"/>
</dbReference>
<dbReference type="SFLD" id="SFLDG01140">
    <property type="entry name" value="C2.B:_Phosphomannomutase_and_P"/>
    <property type="match status" value="1"/>
</dbReference>
<accession>A0ABQ4KLK8</accession>
<name>A0ABQ4KLK8_9BACI</name>
<dbReference type="InterPro" id="IPR006379">
    <property type="entry name" value="HAD-SF_hydro_IIB"/>
</dbReference>
<dbReference type="SFLD" id="SFLDG01144">
    <property type="entry name" value="C2.B.4:_PGP_Like"/>
    <property type="match status" value="1"/>
</dbReference>
<dbReference type="Pfam" id="PF08282">
    <property type="entry name" value="Hydrolase_3"/>
    <property type="match status" value="1"/>
</dbReference>
<reference evidence="1 2" key="1">
    <citation type="submission" date="2021-03" db="EMBL/GenBank/DDBJ databases">
        <title>Antimicrobial resistance genes in bacteria isolated from Japanese honey, and their potential for conferring macrolide and lincosamide resistance in the American foulbrood pathogen Paenibacillus larvae.</title>
        <authorList>
            <person name="Okamoto M."/>
            <person name="Kumagai M."/>
            <person name="Kanamori H."/>
            <person name="Takamatsu D."/>
        </authorList>
    </citation>
    <scope>NUCLEOTIDE SEQUENCE [LARGE SCALE GENOMIC DNA]</scope>
    <source>
        <strain evidence="1 2">J8TS2</strain>
    </source>
</reference>
<dbReference type="InterPro" id="IPR023214">
    <property type="entry name" value="HAD_sf"/>
</dbReference>
<organism evidence="1 2">
    <name type="scientific">Lederbergia ruris</name>
    <dbReference type="NCBI Taxonomy" id="217495"/>
    <lineage>
        <taxon>Bacteria</taxon>
        <taxon>Bacillati</taxon>
        <taxon>Bacillota</taxon>
        <taxon>Bacilli</taxon>
        <taxon>Bacillales</taxon>
        <taxon>Bacillaceae</taxon>
        <taxon>Lederbergia</taxon>
    </lineage>
</organism>
<keyword evidence="2" id="KW-1185">Reference proteome</keyword>
<sequence>MRKAVFFDIDGTLIGRDGQLPESTKRAIATLNHNGIFTAIATGRGPHTIQPLLKELNMNSYVSFNGQYVVCLNKVISKHYLDSQHLKSLSEAVEKHHHEIIYLNEAALEMEQQTHESFAAWKKAHMENRPKGYSDIYQAIIFVKDDEDYYLKDFNDYYSFVRWSDKALDVIPAGRSKAEAIKAMARKLKIDMKDVYTFGDGLNDIEMLQQAGVGIAMGNAHNEVKKHADFVTTDVDDDGIVRGLQEVGLLSEKIC</sequence>
<evidence type="ECO:0000313" key="1">
    <source>
        <dbReference type="EMBL" id="GIN58366.1"/>
    </source>
</evidence>
<dbReference type="NCBIfam" id="TIGR00099">
    <property type="entry name" value="Cof-subfamily"/>
    <property type="match status" value="1"/>
</dbReference>
<dbReference type="NCBIfam" id="TIGR01484">
    <property type="entry name" value="HAD-SF-IIB"/>
    <property type="match status" value="1"/>
</dbReference>
<proteinExistence type="predicted"/>
<dbReference type="PANTHER" id="PTHR10000">
    <property type="entry name" value="PHOSPHOSERINE PHOSPHATASE"/>
    <property type="match status" value="1"/>
</dbReference>
<evidence type="ECO:0000313" key="2">
    <source>
        <dbReference type="Proteomes" id="UP000679950"/>
    </source>
</evidence>
<dbReference type="PROSITE" id="PS01229">
    <property type="entry name" value="COF_2"/>
    <property type="match status" value="1"/>
</dbReference>
<dbReference type="SUPFAM" id="SSF56784">
    <property type="entry name" value="HAD-like"/>
    <property type="match status" value="1"/>
</dbReference>
<comment type="caution">
    <text evidence="1">The sequence shown here is derived from an EMBL/GenBank/DDBJ whole genome shotgun (WGS) entry which is preliminary data.</text>
</comment>
<dbReference type="PANTHER" id="PTHR10000:SF25">
    <property type="entry name" value="PHOSPHATASE YKRA-RELATED"/>
    <property type="match status" value="1"/>
</dbReference>
<dbReference type="Gene3D" id="3.30.1240.10">
    <property type="match status" value="1"/>
</dbReference>
<dbReference type="InterPro" id="IPR036412">
    <property type="entry name" value="HAD-like_sf"/>
</dbReference>
<gene>
    <name evidence="1" type="ORF">J8TS2_26850</name>
</gene>
<dbReference type="Gene3D" id="3.40.50.1000">
    <property type="entry name" value="HAD superfamily/HAD-like"/>
    <property type="match status" value="1"/>
</dbReference>
<dbReference type="RefSeq" id="WP_212966592.1">
    <property type="nucleotide sequence ID" value="NZ_BORB01000022.1"/>
</dbReference>
<dbReference type="Proteomes" id="UP000679950">
    <property type="component" value="Unassembled WGS sequence"/>
</dbReference>